<dbReference type="InterPro" id="IPR003812">
    <property type="entry name" value="Fido"/>
</dbReference>
<dbReference type="GO" id="GO:0005524">
    <property type="term" value="F:ATP binding"/>
    <property type="evidence" value="ECO:0007669"/>
    <property type="project" value="UniProtKB-KW"/>
</dbReference>
<evidence type="ECO:0000256" key="6">
    <source>
        <dbReference type="ARBA" id="ARBA00047939"/>
    </source>
</evidence>
<dbReference type="GO" id="GO:0070733">
    <property type="term" value="F:AMPylase activity"/>
    <property type="evidence" value="ECO:0007669"/>
    <property type="project" value="UniProtKB-EC"/>
</dbReference>
<keyword evidence="4" id="KW-0067">ATP-binding</keyword>
<evidence type="ECO:0000313" key="10">
    <source>
        <dbReference type="Proteomes" id="UP000007838"/>
    </source>
</evidence>
<keyword evidence="3" id="KW-0547">Nucleotide-binding</keyword>
<evidence type="ECO:0000256" key="1">
    <source>
        <dbReference type="ARBA" id="ARBA00022679"/>
    </source>
</evidence>
<comment type="catalytic activity">
    <reaction evidence="6">
        <text>L-threonyl-[protein] + ATP = 3-O-(5'-adenylyl)-L-threonyl-[protein] + diphosphate</text>
        <dbReference type="Rhea" id="RHEA:54292"/>
        <dbReference type="Rhea" id="RHEA-COMP:11060"/>
        <dbReference type="Rhea" id="RHEA-COMP:13847"/>
        <dbReference type="ChEBI" id="CHEBI:30013"/>
        <dbReference type="ChEBI" id="CHEBI:30616"/>
        <dbReference type="ChEBI" id="CHEBI:33019"/>
        <dbReference type="ChEBI" id="CHEBI:138113"/>
        <dbReference type="EC" id="2.7.7.108"/>
    </reaction>
</comment>
<dbReference type="AlphaFoldDB" id="G8LI82"/>
<evidence type="ECO:0000256" key="4">
    <source>
        <dbReference type="ARBA" id="ARBA00022840"/>
    </source>
</evidence>
<dbReference type="PANTHER" id="PTHR39560:SF1">
    <property type="entry name" value="PROTEIN ADENYLYLTRANSFERASE FIC-RELATED"/>
    <property type="match status" value="1"/>
</dbReference>
<evidence type="ECO:0000256" key="2">
    <source>
        <dbReference type="ARBA" id="ARBA00022695"/>
    </source>
</evidence>
<dbReference type="EMBL" id="CP002886">
    <property type="protein sequence ID" value="AEW75590.1"/>
    <property type="molecule type" value="Genomic_DNA"/>
</dbReference>
<dbReference type="eggNOG" id="COG2184">
    <property type="taxonomic scope" value="Bacteria"/>
</dbReference>
<dbReference type="GO" id="GO:0051302">
    <property type="term" value="P:regulation of cell division"/>
    <property type="evidence" value="ECO:0007669"/>
    <property type="project" value="TreeGrafter"/>
</dbReference>
<sequence length="207" mass="23350">MKNSGGTMSDKIGDDRDPYLYPGLNVMRNRLNIRQADRLAKASYEITALRVATLGLGPSAPGLPHLCAIHRHLYQDIFDWAGDIREIDIYQGDTRFCHFAYIEKEGNVLMQDLEEEGYLNGLQKEEFVARLSHYYCEINVLHPFRIGNGIAQRIFFEQLAIHAGYQLSWKDIDPGKWAAANQSGAMGDLTALNAIFAKVVSEARETE</sequence>
<dbReference type="KEGG" id="eec:EcWSU1_04162"/>
<keyword evidence="1 9" id="KW-0808">Transferase</keyword>
<dbReference type="Pfam" id="PF02661">
    <property type="entry name" value="Fic"/>
    <property type="match status" value="1"/>
</dbReference>
<gene>
    <name evidence="9" type="primary">fic</name>
    <name evidence="9" type="ORF">EcWSU1_04162</name>
</gene>
<evidence type="ECO:0000256" key="3">
    <source>
        <dbReference type="ARBA" id="ARBA00022741"/>
    </source>
</evidence>
<dbReference type="Gene3D" id="1.10.3290.10">
    <property type="entry name" value="Fido-like domain"/>
    <property type="match status" value="1"/>
</dbReference>
<dbReference type="EC" id="2.7.7.108" evidence="5"/>
<proteinExistence type="predicted"/>
<dbReference type="InterPro" id="IPR036597">
    <property type="entry name" value="Fido-like_dom_sf"/>
</dbReference>
<evidence type="ECO:0000256" key="5">
    <source>
        <dbReference type="ARBA" id="ARBA00034531"/>
    </source>
</evidence>
<dbReference type="Proteomes" id="UP000007838">
    <property type="component" value="Chromosome"/>
</dbReference>
<accession>G8LI82</accession>
<dbReference type="HOGENOM" id="CLU_080158_0_5_6"/>
<comment type="catalytic activity">
    <reaction evidence="7">
        <text>L-tyrosyl-[protein] + ATP = O-(5'-adenylyl)-L-tyrosyl-[protein] + diphosphate</text>
        <dbReference type="Rhea" id="RHEA:54288"/>
        <dbReference type="Rhea" id="RHEA-COMP:10136"/>
        <dbReference type="Rhea" id="RHEA-COMP:13846"/>
        <dbReference type="ChEBI" id="CHEBI:30616"/>
        <dbReference type="ChEBI" id="CHEBI:33019"/>
        <dbReference type="ChEBI" id="CHEBI:46858"/>
        <dbReference type="ChEBI" id="CHEBI:83624"/>
        <dbReference type="EC" id="2.7.7.108"/>
    </reaction>
</comment>
<feature type="domain" description="Fido" evidence="8">
    <location>
        <begin position="61"/>
        <end position="198"/>
    </location>
</feature>
<dbReference type="PROSITE" id="PS51459">
    <property type="entry name" value="FIDO"/>
    <property type="match status" value="1"/>
</dbReference>
<evidence type="ECO:0000313" key="9">
    <source>
        <dbReference type="EMBL" id="AEW75590.1"/>
    </source>
</evidence>
<dbReference type="PANTHER" id="PTHR39560">
    <property type="entry name" value="PROTEIN ADENYLYLTRANSFERASE FIC-RELATED"/>
    <property type="match status" value="1"/>
</dbReference>
<dbReference type="NCBIfam" id="NF007672">
    <property type="entry name" value="PRK10347.1"/>
    <property type="match status" value="1"/>
</dbReference>
<dbReference type="SUPFAM" id="SSF140931">
    <property type="entry name" value="Fic-like"/>
    <property type="match status" value="1"/>
</dbReference>
<evidence type="ECO:0000256" key="7">
    <source>
        <dbReference type="ARBA" id="ARBA00048696"/>
    </source>
</evidence>
<evidence type="ECO:0000259" key="8">
    <source>
        <dbReference type="PROSITE" id="PS51459"/>
    </source>
</evidence>
<name>G8LI82_9ENTR</name>
<reference evidence="9 10" key="1">
    <citation type="journal article" date="2011" name="Stand. Genomic Sci.">
        <title>Complete genome of the onion pathogen Enterobacter cloacae EcWSU1.</title>
        <authorList>
            <person name="Humann J.L."/>
            <person name="Wildung M."/>
            <person name="Cheng C.H."/>
            <person name="Lee T."/>
            <person name="Stewart J.E."/>
            <person name="Drew J.C."/>
            <person name="Triplett E.W."/>
            <person name="Main D."/>
            <person name="Schroeder B.K."/>
        </authorList>
    </citation>
    <scope>NUCLEOTIDE SEQUENCE [LARGE SCALE GENOMIC DNA]</scope>
    <source>
        <strain evidence="9 10">EcWSU1</strain>
    </source>
</reference>
<organism evidence="9 10">
    <name type="scientific">Enterobacter ludwigii</name>
    <dbReference type="NCBI Taxonomy" id="299767"/>
    <lineage>
        <taxon>Bacteria</taxon>
        <taxon>Pseudomonadati</taxon>
        <taxon>Pseudomonadota</taxon>
        <taxon>Gammaproteobacteria</taxon>
        <taxon>Enterobacterales</taxon>
        <taxon>Enterobacteriaceae</taxon>
        <taxon>Enterobacter</taxon>
        <taxon>Enterobacter cloacae complex</taxon>
    </lineage>
</organism>
<keyword evidence="2" id="KW-0548">Nucleotidyltransferase</keyword>
<protein>
    <recommendedName>
        <fullName evidence="5">protein adenylyltransferase</fullName>
        <ecNumber evidence="5">2.7.7.108</ecNumber>
    </recommendedName>
</protein>